<sequence>MTAHNELRLLPWSGPEGKPCFLSTDDGAGFLSRLADTTEASQLSTGAEVLKRAVNVLADGEVAPEELRPVMAELIGSLRDVLRVAESRGHRLPAQDSAEDSDDEEGPHLPAAAFG</sequence>
<feature type="region of interest" description="Disordered" evidence="1">
    <location>
        <begin position="89"/>
        <end position="115"/>
    </location>
</feature>
<dbReference type="STRING" id="1048205.AB852_36435"/>
<dbReference type="RefSeq" id="WP_073795992.1">
    <property type="nucleotide sequence ID" value="NZ_LFBV01000014.1"/>
</dbReference>
<evidence type="ECO:0000256" key="1">
    <source>
        <dbReference type="SAM" id="MobiDB-lite"/>
    </source>
</evidence>
<comment type="caution">
    <text evidence="2">The sequence shown here is derived from an EMBL/GenBank/DDBJ whole genome shotgun (WGS) entry which is preliminary data.</text>
</comment>
<evidence type="ECO:0000313" key="2">
    <source>
        <dbReference type="EMBL" id="OKH88479.1"/>
    </source>
</evidence>
<dbReference type="AlphaFoldDB" id="A0A1Q4USM8"/>
<reference evidence="2 3" key="1">
    <citation type="submission" date="2015-06" db="EMBL/GenBank/DDBJ databases">
        <title>Cloning and characterization of the uncialamcin biosynthetic gene cluster.</title>
        <authorList>
            <person name="Yan X."/>
            <person name="Huang T."/>
            <person name="Ge H."/>
            <person name="Shen B."/>
        </authorList>
    </citation>
    <scope>NUCLEOTIDE SEQUENCE [LARGE SCALE GENOMIC DNA]</scope>
    <source>
        <strain evidence="2 3">DCA2648</strain>
    </source>
</reference>
<evidence type="ECO:0000313" key="3">
    <source>
        <dbReference type="Proteomes" id="UP000186455"/>
    </source>
</evidence>
<accession>A0A1Q4USM8</accession>
<proteinExistence type="predicted"/>
<dbReference type="Proteomes" id="UP000186455">
    <property type="component" value="Unassembled WGS sequence"/>
</dbReference>
<protein>
    <submittedName>
        <fullName evidence="2">Uncharacterized protein</fullName>
    </submittedName>
</protein>
<dbReference type="EMBL" id="LFBV01000014">
    <property type="protein sequence ID" value="OKH88479.1"/>
    <property type="molecule type" value="Genomic_DNA"/>
</dbReference>
<organism evidence="2 3">
    <name type="scientific">Streptomyces uncialis</name>
    <dbReference type="NCBI Taxonomy" id="1048205"/>
    <lineage>
        <taxon>Bacteria</taxon>
        <taxon>Bacillati</taxon>
        <taxon>Actinomycetota</taxon>
        <taxon>Actinomycetes</taxon>
        <taxon>Kitasatosporales</taxon>
        <taxon>Streptomycetaceae</taxon>
        <taxon>Streptomyces</taxon>
    </lineage>
</organism>
<gene>
    <name evidence="2" type="ORF">AB852_36435</name>
</gene>
<keyword evidence="3" id="KW-1185">Reference proteome</keyword>
<name>A0A1Q4USM8_9ACTN</name>